<feature type="domain" description="Transposase IS110-like N-terminal" evidence="1">
    <location>
        <begin position="22"/>
        <end position="165"/>
    </location>
</feature>
<feature type="domain" description="Transposase IS116/IS110/IS902 C-terminal" evidence="2">
    <location>
        <begin position="297"/>
        <end position="379"/>
    </location>
</feature>
<dbReference type="InterPro" id="IPR003346">
    <property type="entry name" value="Transposase_20"/>
</dbReference>
<dbReference type="EMBL" id="VOSK01000119">
    <property type="protein sequence ID" value="MPR28005.1"/>
    <property type="molecule type" value="Genomic_DNA"/>
</dbReference>
<evidence type="ECO:0000313" key="3">
    <source>
        <dbReference type="EMBL" id="MPR28005.1"/>
    </source>
</evidence>
<dbReference type="InterPro" id="IPR002525">
    <property type="entry name" value="Transp_IS110-like_N"/>
</dbReference>
<proteinExistence type="predicted"/>
<sequence>MTRKSPSRLQRDLAPVHPHAAAVDIGARMHVAAVSPRCDSEPVRTFGTFTGDLQRLADWFEQCRVATVALESTGVYWIPLYEILTQRGFAVGVVNAREVKQVPGRKTDVCDAQWLQRLHEYGLLRASFHPQGEIATLRSYLRQRERLLEAAAAHIQHMQKALIQMNLQLQHGVADITGQTGLRIIRALVAGERDPDRLAALRDGRCKTPLVTLRAALVGNDREEHVFALAQALELDEIYQTKVAACDERIAAVLERLQAQNPPPAAALPLPRRAQPQANEPAVPVRAALHAILGVDLTQIDGIGPSLALKLASECGTDLAAWPSAQHFTSWLGLAPHNKISGGKVLSSRTRRSGSRVAALLRLAAGAVGRTQTALGAFYRRLAARVGKAKAITATARKIAVLVYNTLSHGMTYADPGASYYEERYRQRVLSNLRRRAKSLGYVLEKAEPASTAVVVS</sequence>
<dbReference type="GO" id="GO:0003677">
    <property type="term" value="F:DNA binding"/>
    <property type="evidence" value="ECO:0007669"/>
    <property type="project" value="InterPro"/>
</dbReference>
<evidence type="ECO:0000313" key="4">
    <source>
        <dbReference type="Proteomes" id="UP000403266"/>
    </source>
</evidence>
<name>A0A5N7MLV8_9HYPH</name>
<dbReference type="AlphaFoldDB" id="A0A5N7MLV8"/>
<dbReference type="PANTHER" id="PTHR33055:SF13">
    <property type="entry name" value="TRANSPOSASE"/>
    <property type="match status" value="1"/>
</dbReference>
<protein>
    <submittedName>
        <fullName evidence="3">IS110 family transposase</fullName>
    </submittedName>
</protein>
<dbReference type="GO" id="GO:0004803">
    <property type="term" value="F:transposase activity"/>
    <property type="evidence" value="ECO:0007669"/>
    <property type="project" value="InterPro"/>
</dbReference>
<accession>A0A5N7MLV8</accession>
<comment type="caution">
    <text evidence="3">The sequence shown here is derived from an EMBL/GenBank/DDBJ whole genome shotgun (WGS) entry which is preliminary data.</text>
</comment>
<dbReference type="Proteomes" id="UP000403266">
    <property type="component" value="Unassembled WGS sequence"/>
</dbReference>
<organism evidence="3 4">
    <name type="scientific">Microvirga tunisiensis</name>
    <dbReference type="NCBI Taxonomy" id="2108360"/>
    <lineage>
        <taxon>Bacteria</taxon>
        <taxon>Pseudomonadati</taxon>
        <taxon>Pseudomonadota</taxon>
        <taxon>Alphaproteobacteria</taxon>
        <taxon>Hyphomicrobiales</taxon>
        <taxon>Methylobacteriaceae</taxon>
        <taxon>Microvirga</taxon>
    </lineage>
</organism>
<dbReference type="Pfam" id="PF01548">
    <property type="entry name" value="DEDD_Tnp_IS110"/>
    <property type="match status" value="1"/>
</dbReference>
<dbReference type="NCBIfam" id="NF033542">
    <property type="entry name" value="transpos_IS110"/>
    <property type="match status" value="1"/>
</dbReference>
<dbReference type="GO" id="GO:0006313">
    <property type="term" value="P:DNA transposition"/>
    <property type="evidence" value="ECO:0007669"/>
    <property type="project" value="InterPro"/>
</dbReference>
<dbReference type="Pfam" id="PF02371">
    <property type="entry name" value="Transposase_20"/>
    <property type="match status" value="1"/>
</dbReference>
<evidence type="ECO:0000259" key="1">
    <source>
        <dbReference type="Pfam" id="PF01548"/>
    </source>
</evidence>
<keyword evidence="4" id="KW-1185">Reference proteome</keyword>
<dbReference type="InterPro" id="IPR047650">
    <property type="entry name" value="Transpos_IS110"/>
</dbReference>
<dbReference type="OrthoDB" id="9815354at2"/>
<dbReference type="RefSeq" id="WP_152714312.1">
    <property type="nucleotide sequence ID" value="NZ_VOSJ01000117.1"/>
</dbReference>
<dbReference type="PANTHER" id="PTHR33055">
    <property type="entry name" value="TRANSPOSASE FOR INSERTION SEQUENCE ELEMENT IS1111A"/>
    <property type="match status" value="1"/>
</dbReference>
<evidence type="ECO:0000259" key="2">
    <source>
        <dbReference type="Pfam" id="PF02371"/>
    </source>
</evidence>
<gene>
    <name evidence="3" type="ORF">FS320_23275</name>
</gene>
<reference evidence="3 4" key="1">
    <citation type="journal article" date="2019" name="Syst. Appl. Microbiol.">
        <title>Microvirga tunisiensis sp. nov., a root nodule symbiotic bacterium isolated from Lupinus micranthus and L. luteus grown in Northern Tunisia.</title>
        <authorList>
            <person name="Msaddak A."/>
            <person name="Rejili M."/>
            <person name="Duran D."/>
            <person name="Mars M."/>
            <person name="Palacios J.M."/>
            <person name="Ruiz-Argueso T."/>
            <person name="Rey L."/>
            <person name="Imperial J."/>
        </authorList>
    </citation>
    <scope>NUCLEOTIDE SEQUENCE [LARGE SCALE GENOMIC DNA]</scope>
    <source>
        <strain evidence="3 4">Lmie10</strain>
    </source>
</reference>